<keyword evidence="2" id="KW-0805">Transcription regulation</keyword>
<dbReference type="EMBL" id="KB908481">
    <property type="protein sequence ID" value="EOA92086.1"/>
    <property type="molecule type" value="Genomic_DNA"/>
</dbReference>
<dbReference type="PANTHER" id="PTHR47424">
    <property type="entry name" value="REGULATORY PROTEIN GAL4"/>
    <property type="match status" value="1"/>
</dbReference>
<evidence type="ECO:0000256" key="6">
    <source>
        <dbReference type="SAM" id="MobiDB-lite"/>
    </source>
</evidence>
<dbReference type="InterPro" id="IPR051127">
    <property type="entry name" value="Fungal_SecMet_Regulators"/>
</dbReference>
<keyword evidence="1" id="KW-0479">Metal-binding</keyword>
<dbReference type="GeneID" id="19397254"/>
<dbReference type="Pfam" id="PF00172">
    <property type="entry name" value="Zn_clus"/>
    <property type="match status" value="1"/>
</dbReference>
<proteinExistence type="predicted"/>
<dbReference type="SUPFAM" id="SSF57701">
    <property type="entry name" value="Zn2/Cys6 DNA-binding domain"/>
    <property type="match status" value="1"/>
</dbReference>
<dbReference type="AlphaFoldDB" id="R0J5V7"/>
<keyword evidence="7" id="KW-1133">Transmembrane helix</keyword>
<feature type="region of interest" description="Disordered" evidence="6">
    <location>
        <begin position="1"/>
        <end position="27"/>
    </location>
</feature>
<evidence type="ECO:0000259" key="8">
    <source>
        <dbReference type="PROSITE" id="PS50048"/>
    </source>
</evidence>
<dbReference type="CDD" id="cd00067">
    <property type="entry name" value="GAL4"/>
    <property type="match status" value="1"/>
</dbReference>
<dbReference type="PROSITE" id="PS00463">
    <property type="entry name" value="ZN2_CY6_FUNGAL_1"/>
    <property type="match status" value="1"/>
</dbReference>
<dbReference type="PROSITE" id="PS50048">
    <property type="entry name" value="ZN2_CY6_FUNGAL_2"/>
    <property type="match status" value="1"/>
</dbReference>
<feature type="transmembrane region" description="Helical" evidence="7">
    <location>
        <begin position="592"/>
        <end position="613"/>
    </location>
</feature>
<gene>
    <name evidence="9" type="ORF">SETTUDRAFT_153078</name>
</gene>
<evidence type="ECO:0000313" key="9">
    <source>
        <dbReference type="EMBL" id="EOA92086.1"/>
    </source>
</evidence>
<accession>R0J5V7</accession>
<dbReference type="GO" id="GO:0000981">
    <property type="term" value="F:DNA-binding transcription factor activity, RNA polymerase II-specific"/>
    <property type="evidence" value="ECO:0007669"/>
    <property type="project" value="InterPro"/>
</dbReference>
<keyword evidence="7" id="KW-0812">Transmembrane</keyword>
<evidence type="ECO:0000256" key="2">
    <source>
        <dbReference type="ARBA" id="ARBA00023015"/>
    </source>
</evidence>
<evidence type="ECO:0000256" key="1">
    <source>
        <dbReference type="ARBA" id="ARBA00022723"/>
    </source>
</evidence>
<sequence>MASASTSGNRRAANTDPRANDGAPTRPAKRNRIIIACTSCRQRKSRCDGLRPRCSTCRDYGLDCVYSNTSTLTKNSASKELIDALQARLACLESGFTGLSTRVSKIEDLQSEKATHVAHSSILLSNAPPQQPEGSAGNIPELEDPADGMGSMVFTEEQNSGYFGPSSNIAFTRRIVRSTTTILKNAASAGTPISPEDYIITSHALRISRPTSPIAVHAYNSGAVSIGTEPFILPPQGETLHLIELYFSATGILFPYIDKESFLQTYQQLSLMDIVSVRRSWLGLLNVVLAMATTANTGHDTTLSAQERASKSDVFFRRAWMLCDRQIRHGASLEIVQLLLLMSQYLQGSERSIETWNIHGLAVKAAYQLGLHSSDALRQYPPLEREFRKRTWYGCVMLDRTLSMTMGRPVSIPEQYVKIELPQPLAESPSEDEVSVQLFTATITLYRIMTDIFDVLYGSNLGCVDHVDIFENASYLLKCEQRFFVWQRDLPRSISLIGSNELEYEPNEFTITRLRVILTLRFLNLRILAHRPLLCMYLESLGASQVDPLQLATLRQVSANSVQLCVQSATMIVNITSWALKHSSPPRYLLGAWWFSLYYTFNASLVLYSALLIQHQTKTCNLPLGMEELNVSMESLRQATECLSMIFRGNRMAEKCVRYVSALSNWLSVIYMTDRNSGFDTSGLPDDLFERFSTHGYSDSARSHDNLHFFDSTDAHLGLGSNELLNPADSTFMSRYTGSHLT</sequence>
<evidence type="ECO:0000256" key="7">
    <source>
        <dbReference type="SAM" id="Phobius"/>
    </source>
</evidence>
<dbReference type="CDD" id="cd12148">
    <property type="entry name" value="fungal_TF_MHR"/>
    <property type="match status" value="1"/>
</dbReference>
<dbReference type="HOGENOM" id="CLU_008511_0_2_1"/>
<dbReference type="InterPro" id="IPR036864">
    <property type="entry name" value="Zn2-C6_fun-type_DNA-bd_sf"/>
</dbReference>
<keyword evidence="4" id="KW-0804">Transcription</keyword>
<name>R0J5V7_EXST2</name>
<reference evidence="9 10" key="1">
    <citation type="journal article" date="2012" name="PLoS Pathog.">
        <title>Diverse lifestyles and strategies of plant pathogenesis encoded in the genomes of eighteen Dothideomycetes fungi.</title>
        <authorList>
            <person name="Ohm R.A."/>
            <person name="Feau N."/>
            <person name="Henrissat B."/>
            <person name="Schoch C.L."/>
            <person name="Horwitz B.A."/>
            <person name="Barry K.W."/>
            <person name="Condon B.J."/>
            <person name="Copeland A.C."/>
            <person name="Dhillon B."/>
            <person name="Glaser F."/>
            <person name="Hesse C.N."/>
            <person name="Kosti I."/>
            <person name="LaButti K."/>
            <person name="Lindquist E.A."/>
            <person name="Lucas S."/>
            <person name="Salamov A.A."/>
            <person name="Bradshaw R.E."/>
            <person name="Ciuffetti L."/>
            <person name="Hamelin R.C."/>
            <person name="Kema G.H.J."/>
            <person name="Lawrence C."/>
            <person name="Scott J.A."/>
            <person name="Spatafora J.W."/>
            <person name="Turgeon B.G."/>
            <person name="de Wit P.J.G.M."/>
            <person name="Zhong S."/>
            <person name="Goodwin S.B."/>
            <person name="Grigoriev I.V."/>
        </authorList>
    </citation>
    <scope>NUCLEOTIDE SEQUENCE [LARGE SCALE GENOMIC DNA]</scope>
    <source>
        <strain evidence="10">28A</strain>
    </source>
</reference>
<feature type="domain" description="Zn(2)-C6 fungal-type" evidence="8">
    <location>
        <begin position="36"/>
        <end position="66"/>
    </location>
</feature>
<keyword evidence="7" id="KW-0472">Membrane</keyword>
<keyword evidence="5" id="KW-0539">Nucleus</keyword>
<evidence type="ECO:0000256" key="4">
    <source>
        <dbReference type="ARBA" id="ARBA00023163"/>
    </source>
</evidence>
<dbReference type="eggNOG" id="ENOG502S0D7">
    <property type="taxonomic scope" value="Eukaryota"/>
</dbReference>
<dbReference type="SMART" id="SM00066">
    <property type="entry name" value="GAL4"/>
    <property type="match status" value="1"/>
</dbReference>
<evidence type="ECO:0000256" key="5">
    <source>
        <dbReference type="ARBA" id="ARBA00023242"/>
    </source>
</evidence>
<dbReference type="GO" id="GO:0006351">
    <property type="term" value="P:DNA-templated transcription"/>
    <property type="evidence" value="ECO:0007669"/>
    <property type="project" value="InterPro"/>
</dbReference>
<dbReference type="InterPro" id="IPR001138">
    <property type="entry name" value="Zn2Cys6_DnaBD"/>
</dbReference>
<dbReference type="GO" id="GO:0000435">
    <property type="term" value="P:positive regulation of transcription from RNA polymerase II promoter by galactose"/>
    <property type="evidence" value="ECO:0007669"/>
    <property type="project" value="TreeGrafter"/>
</dbReference>
<dbReference type="RefSeq" id="XP_008021025.1">
    <property type="nucleotide sequence ID" value="XM_008022834.1"/>
</dbReference>
<organism evidence="9 10">
    <name type="scientific">Exserohilum turcicum (strain 28A)</name>
    <name type="common">Northern leaf blight fungus</name>
    <name type="synonym">Setosphaeria turcica</name>
    <dbReference type="NCBI Taxonomy" id="671987"/>
    <lineage>
        <taxon>Eukaryota</taxon>
        <taxon>Fungi</taxon>
        <taxon>Dikarya</taxon>
        <taxon>Ascomycota</taxon>
        <taxon>Pezizomycotina</taxon>
        <taxon>Dothideomycetes</taxon>
        <taxon>Pleosporomycetidae</taxon>
        <taxon>Pleosporales</taxon>
        <taxon>Pleosporineae</taxon>
        <taxon>Pleosporaceae</taxon>
        <taxon>Exserohilum</taxon>
    </lineage>
</organism>
<evidence type="ECO:0000256" key="3">
    <source>
        <dbReference type="ARBA" id="ARBA00023125"/>
    </source>
</evidence>
<dbReference type="Gene3D" id="4.10.240.10">
    <property type="entry name" value="Zn(2)-C6 fungal-type DNA-binding domain"/>
    <property type="match status" value="1"/>
</dbReference>
<protein>
    <recommendedName>
        <fullName evidence="8">Zn(2)-C6 fungal-type domain-containing protein</fullName>
    </recommendedName>
</protein>
<keyword evidence="3" id="KW-0238">DNA-binding</keyword>
<dbReference type="PANTHER" id="PTHR47424:SF3">
    <property type="entry name" value="REGULATORY PROTEIN GAL4"/>
    <property type="match status" value="1"/>
</dbReference>
<dbReference type="SMART" id="SM00906">
    <property type="entry name" value="Fungal_trans"/>
    <property type="match status" value="1"/>
</dbReference>
<dbReference type="STRING" id="671987.R0J5V7"/>
<keyword evidence="10" id="KW-1185">Reference proteome</keyword>
<dbReference type="GO" id="GO:0000978">
    <property type="term" value="F:RNA polymerase II cis-regulatory region sequence-specific DNA binding"/>
    <property type="evidence" value="ECO:0007669"/>
    <property type="project" value="TreeGrafter"/>
</dbReference>
<dbReference type="Pfam" id="PF04082">
    <property type="entry name" value="Fungal_trans"/>
    <property type="match status" value="1"/>
</dbReference>
<evidence type="ECO:0000313" key="10">
    <source>
        <dbReference type="Proteomes" id="UP000016935"/>
    </source>
</evidence>
<dbReference type="GO" id="GO:0008270">
    <property type="term" value="F:zinc ion binding"/>
    <property type="evidence" value="ECO:0007669"/>
    <property type="project" value="InterPro"/>
</dbReference>
<reference evidence="9 10" key="2">
    <citation type="journal article" date="2013" name="PLoS Genet.">
        <title>Comparative genome structure, secondary metabolite, and effector coding capacity across Cochliobolus pathogens.</title>
        <authorList>
            <person name="Condon B.J."/>
            <person name="Leng Y."/>
            <person name="Wu D."/>
            <person name="Bushley K.E."/>
            <person name="Ohm R.A."/>
            <person name="Otillar R."/>
            <person name="Martin J."/>
            <person name="Schackwitz W."/>
            <person name="Grimwood J."/>
            <person name="MohdZainudin N."/>
            <person name="Xue C."/>
            <person name="Wang R."/>
            <person name="Manning V.A."/>
            <person name="Dhillon B."/>
            <person name="Tu Z.J."/>
            <person name="Steffenson B.J."/>
            <person name="Salamov A."/>
            <person name="Sun H."/>
            <person name="Lowry S."/>
            <person name="LaButti K."/>
            <person name="Han J."/>
            <person name="Copeland A."/>
            <person name="Lindquist E."/>
            <person name="Barry K."/>
            <person name="Schmutz J."/>
            <person name="Baker S.E."/>
            <person name="Ciuffetti L.M."/>
            <person name="Grigoriev I.V."/>
            <person name="Zhong S."/>
            <person name="Turgeon B.G."/>
        </authorList>
    </citation>
    <scope>NUCLEOTIDE SEQUENCE [LARGE SCALE GENOMIC DNA]</scope>
    <source>
        <strain evidence="10">28A</strain>
    </source>
</reference>
<dbReference type="Proteomes" id="UP000016935">
    <property type="component" value="Unassembled WGS sequence"/>
</dbReference>
<dbReference type="GO" id="GO:0005634">
    <property type="term" value="C:nucleus"/>
    <property type="evidence" value="ECO:0007669"/>
    <property type="project" value="TreeGrafter"/>
</dbReference>
<dbReference type="InterPro" id="IPR007219">
    <property type="entry name" value="XnlR_reg_dom"/>
</dbReference>
<dbReference type="OrthoDB" id="3364175at2759"/>